<evidence type="ECO:0000256" key="1">
    <source>
        <dbReference type="SAM" id="MobiDB-lite"/>
    </source>
</evidence>
<keyword evidence="3" id="KW-1185">Reference proteome</keyword>
<sequence length="1141" mass="127055">MDGTCLISAIELQPLARHPNRAMALHAFICFMSVAEVLASPKEGFDPGLGACSLTTAPHQRRVTALAMSPTSHDPPGPAFSGPETMLGGTHESMNSNFHDTDEDLNDYARNMVGGEDRDSELPLEARRVQNLQNTSDGATMPEHTQASHTPAMVVCSSTPGWITSAMAQLQRLRLQQQGWEPLWLAVLRRIVHRGDPAYEEWSRSYLRQLQSEFSRHRQYHLYTEALTTQEQAWACQVEMANFQDYLEAGHASPAATQGPLETLETDSHILAGYANEPDPNLPYGIFHATWVNSATGQWGPPGTHDPRTDGSVQDDADLEQDDMALFQTGSTPRPNWEQLMEQLGDWFHEGRQVGMAISMVRALIHARDNNRYRRWCTGPMRTLGAGYPGSDGTETQQTPPDFFEWANSVEAHLYAAYENEREPVMARRDGRDDNGRERGAEATDMEEGGLRPTVPGIGPREYVTVVLEEATVTSTMYALFDRSRFGLDLSDGSRIAEHYLPNRVIEEIRSLHEQMSQQNRLISSVALVTVLRYIMCDIAQVVQAADTAARDSQGDDSGAAPEPDEELLMQTYLATQGKDTSDRRWARAMVRLQKELSGMHKSARLACIRRLQLGTPSHVEGQVSTWTAQFEALLVVMAADVVEVEGPTEAPSGWLEQWHAELVQFIPEMQLVEGALEVESQVEPPAGQPEQGELTDRDIEQLAADQEEERERRRVEAEQEGQRQEEYDAMCAAELRHLEGEAREYQRWETEQMREALGRKMLPPAKRRCVIRLEAASGSSDRPRVLHTLSLDVPEQGELHLSFRASMQPDPEDVPTEPGSWKDDSGPAPQMPQDACPVHSGEKPTTLQGLEFEEYQALYAKWESGDMGLDHIKAQFGGEVAELIQAQRAVAEAADESLLRDQTGTTATALDQSSNHASSQGPHGCGSADAGLRLSTRAASAPGAVGTPRLCFGAFEQVYGGWKAGDRADEQVEEQFGPDWLRLFRLWRRWGLGGIWPHLHDILDMRADLGTGVVAPLIENRNMLGDHIKIPFVVVRAYYEQWKQGLLDDVRLAEEYGGHWVALFHKWSEVLDVASLLARSWAALEGLRREVEKLAEVPSDSMEQEDLERNGSRCTMLSDVNGSVLSSCLLWSGSFPIGWM</sequence>
<reference evidence="2 3" key="1">
    <citation type="submission" date="2016-02" db="EMBL/GenBank/DDBJ databases">
        <title>Genome analysis of coral dinoflagellate symbionts highlights evolutionary adaptations to a symbiotic lifestyle.</title>
        <authorList>
            <person name="Aranda M."/>
            <person name="Li Y."/>
            <person name="Liew Y.J."/>
            <person name="Baumgarten S."/>
            <person name="Simakov O."/>
            <person name="Wilson M."/>
            <person name="Piel J."/>
            <person name="Ashoor H."/>
            <person name="Bougouffa S."/>
            <person name="Bajic V.B."/>
            <person name="Ryu T."/>
            <person name="Ravasi T."/>
            <person name="Bayer T."/>
            <person name="Micklem G."/>
            <person name="Kim H."/>
            <person name="Bhak J."/>
            <person name="Lajeunesse T.C."/>
            <person name="Voolstra C.R."/>
        </authorList>
    </citation>
    <scope>NUCLEOTIDE SEQUENCE [LARGE SCALE GENOMIC DNA]</scope>
    <source>
        <strain evidence="2 3">CCMP2467</strain>
    </source>
</reference>
<name>A0A1Q9E2N0_SYMMI</name>
<evidence type="ECO:0000313" key="3">
    <source>
        <dbReference type="Proteomes" id="UP000186817"/>
    </source>
</evidence>
<feature type="compositionally biased region" description="Basic and acidic residues" evidence="1">
    <location>
        <begin position="710"/>
        <end position="726"/>
    </location>
</feature>
<dbReference type="AlphaFoldDB" id="A0A1Q9E2N0"/>
<dbReference type="Pfam" id="PF20708">
    <property type="entry name" value="DUF6822"/>
    <property type="match status" value="1"/>
</dbReference>
<protein>
    <submittedName>
        <fullName evidence="2">Uncharacterized protein</fullName>
    </submittedName>
</protein>
<accession>A0A1Q9E2N0</accession>
<dbReference type="OrthoDB" id="413929at2759"/>
<proteinExistence type="predicted"/>
<dbReference type="EMBL" id="LSRX01000284">
    <property type="protein sequence ID" value="OLQ01677.1"/>
    <property type="molecule type" value="Genomic_DNA"/>
</dbReference>
<feature type="region of interest" description="Disordered" evidence="1">
    <location>
        <begin position="427"/>
        <end position="455"/>
    </location>
</feature>
<feature type="compositionally biased region" description="Polar residues" evidence="1">
    <location>
        <begin position="910"/>
        <end position="922"/>
    </location>
</feature>
<evidence type="ECO:0000313" key="2">
    <source>
        <dbReference type="EMBL" id="OLQ01677.1"/>
    </source>
</evidence>
<dbReference type="InterPro" id="IPR049225">
    <property type="entry name" value="DUF6822"/>
</dbReference>
<feature type="region of interest" description="Disordered" evidence="1">
    <location>
        <begin position="705"/>
        <end position="726"/>
    </location>
</feature>
<organism evidence="2 3">
    <name type="scientific">Symbiodinium microadriaticum</name>
    <name type="common">Dinoflagellate</name>
    <name type="synonym">Zooxanthella microadriatica</name>
    <dbReference type="NCBI Taxonomy" id="2951"/>
    <lineage>
        <taxon>Eukaryota</taxon>
        <taxon>Sar</taxon>
        <taxon>Alveolata</taxon>
        <taxon>Dinophyceae</taxon>
        <taxon>Suessiales</taxon>
        <taxon>Symbiodiniaceae</taxon>
        <taxon>Symbiodinium</taxon>
    </lineage>
</organism>
<feature type="compositionally biased region" description="Basic and acidic residues" evidence="1">
    <location>
        <begin position="427"/>
        <end position="442"/>
    </location>
</feature>
<comment type="caution">
    <text evidence="2">The sequence shown here is derived from an EMBL/GenBank/DDBJ whole genome shotgun (WGS) entry which is preliminary data.</text>
</comment>
<feature type="region of interest" description="Disordered" evidence="1">
    <location>
        <begin position="807"/>
        <end position="843"/>
    </location>
</feature>
<feature type="region of interest" description="Disordered" evidence="1">
    <location>
        <begin position="910"/>
        <end position="930"/>
    </location>
</feature>
<dbReference type="Proteomes" id="UP000186817">
    <property type="component" value="Unassembled WGS sequence"/>
</dbReference>
<gene>
    <name evidence="2" type="ORF">AK812_SmicGene15553</name>
</gene>